<dbReference type="PANTHER" id="PTHR48079">
    <property type="entry name" value="PROTEIN YEEZ"/>
    <property type="match status" value="1"/>
</dbReference>
<dbReference type="Proteomes" id="UP000216020">
    <property type="component" value="Unassembled WGS sequence"/>
</dbReference>
<comment type="caution">
    <text evidence="2">The sequence shown here is derived from an EMBL/GenBank/DDBJ whole genome shotgun (WGS) entry which is preliminary data.</text>
</comment>
<dbReference type="SUPFAM" id="SSF51735">
    <property type="entry name" value="NAD(P)-binding Rossmann-fold domains"/>
    <property type="match status" value="1"/>
</dbReference>
<gene>
    <name evidence="2" type="ORF">CAL29_26270</name>
</gene>
<dbReference type="GO" id="GO:0004029">
    <property type="term" value="F:aldehyde dehydrogenase (NAD+) activity"/>
    <property type="evidence" value="ECO:0007669"/>
    <property type="project" value="TreeGrafter"/>
</dbReference>
<dbReference type="PANTHER" id="PTHR48079:SF6">
    <property type="entry name" value="NAD(P)-BINDING DOMAIN-CONTAINING PROTEIN-RELATED"/>
    <property type="match status" value="1"/>
</dbReference>
<feature type="domain" description="NAD-dependent epimerase/dehydratase" evidence="1">
    <location>
        <begin position="3"/>
        <end position="217"/>
    </location>
</feature>
<protein>
    <submittedName>
        <fullName evidence="2">NAD-dependent dehydratase</fullName>
    </submittedName>
</protein>
<dbReference type="EMBL" id="NEVM01000005">
    <property type="protein sequence ID" value="OZI31415.1"/>
    <property type="molecule type" value="Genomic_DNA"/>
</dbReference>
<dbReference type="InterPro" id="IPR036291">
    <property type="entry name" value="NAD(P)-bd_dom_sf"/>
</dbReference>
<organism evidence="2 3">
    <name type="scientific">Bordetella genomosp. 10</name>
    <dbReference type="NCBI Taxonomy" id="1416804"/>
    <lineage>
        <taxon>Bacteria</taxon>
        <taxon>Pseudomonadati</taxon>
        <taxon>Pseudomonadota</taxon>
        <taxon>Betaproteobacteria</taxon>
        <taxon>Burkholderiales</taxon>
        <taxon>Alcaligenaceae</taxon>
        <taxon>Bordetella</taxon>
    </lineage>
</organism>
<evidence type="ECO:0000313" key="2">
    <source>
        <dbReference type="EMBL" id="OZI31415.1"/>
    </source>
</evidence>
<dbReference type="InterPro" id="IPR051783">
    <property type="entry name" value="NAD(P)-dependent_oxidoreduct"/>
</dbReference>
<dbReference type="AlphaFoldDB" id="A0A261S2K5"/>
<dbReference type="Pfam" id="PF01370">
    <property type="entry name" value="Epimerase"/>
    <property type="match status" value="1"/>
</dbReference>
<dbReference type="Gene3D" id="3.40.50.720">
    <property type="entry name" value="NAD(P)-binding Rossmann-like Domain"/>
    <property type="match status" value="1"/>
</dbReference>
<evidence type="ECO:0000313" key="3">
    <source>
        <dbReference type="Proteomes" id="UP000216020"/>
    </source>
</evidence>
<dbReference type="OrthoDB" id="9787292at2"/>
<reference evidence="3" key="1">
    <citation type="submission" date="2017-05" db="EMBL/GenBank/DDBJ databases">
        <title>Complete and WGS of Bordetella genogroups.</title>
        <authorList>
            <person name="Spilker T."/>
            <person name="Lipuma J."/>
        </authorList>
    </citation>
    <scope>NUCLEOTIDE SEQUENCE [LARGE SCALE GENOMIC DNA]</scope>
    <source>
        <strain evidence="3">AU16122</strain>
    </source>
</reference>
<keyword evidence="3" id="KW-1185">Reference proteome</keyword>
<dbReference type="CDD" id="cd05262">
    <property type="entry name" value="SDR_a7"/>
    <property type="match status" value="1"/>
</dbReference>
<dbReference type="InterPro" id="IPR001509">
    <property type="entry name" value="Epimerase_deHydtase"/>
</dbReference>
<name>A0A261S2K5_9BORD</name>
<dbReference type="GO" id="GO:0005737">
    <property type="term" value="C:cytoplasm"/>
    <property type="evidence" value="ECO:0007669"/>
    <property type="project" value="TreeGrafter"/>
</dbReference>
<proteinExistence type="predicted"/>
<dbReference type="RefSeq" id="WP_094855824.1">
    <property type="nucleotide sequence ID" value="NZ_NEVM01000005.1"/>
</dbReference>
<sequence length="293" mass="31505">MRVFLTGATGLVGSAIIPQLLARGHSVLGLARSEAGEKFLRSAGADVHLGRLEDLKSIHAGVAMADAVIHCAFEHDFSRFKESAELDKRVIETFGDVLEGTDRPLLVSTGMPLESHVRPITERVELPDISPTPRVSEQTAISLQTRGVHVNVIRLPQVHSVAKQGLVTSLIGIAREKGVSTYVDDGSNRWSACYVQDAARVYALALDRHEAGATYHAVSEEGVTLKAIAEAIGDGLNVPISSIPSEDADAHFGFFGRLVQRDLSASSAITRQLLGWDPTGPGLIENIVRHLKK</sequence>
<evidence type="ECO:0000259" key="1">
    <source>
        <dbReference type="Pfam" id="PF01370"/>
    </source>
</evidence>
<accession>A0A261S2K5</accession>